<dbReference type="PANTHER" id="PTHR30055:SF146">
    <property type="entry name" value="HTH-TYPE TRANSCRIPTIONAL DUAL REGULATOR CECR"/>
    <property type="match status" value="1"/>
</dbReference>
<dbReference type="PROSITE" id="PS01081">
    <property type="entry name" value="HTH_TETR_1"/>
    <property type="match status" value="1"/>
</dbReference>
<dbReference type="SUPFAM" id="SSF48498">
    <property type="entry name" value="Tetracyclin repressor-like, C-terminal domain"/>
    <property type="match status" value="1"/>
</dbReference>
<dbReference type="AlphaFoldDB" id="A0A1N7KE54"/>
<dbReference type="RefSeq" id="WP_076363637.1">
    <property type="nucleotide sequence ID" value="NZ_FTOM01000001.1"/>
</dbReference>
<keyword evidence="2 4" id="KW-0238">DNA-binding</keyword>
<dbReference type="InterPro" id="IPR050109">
    <property type="entry name" value="HTH-type_TetR-like_transc_reg"/>
</dbReference>
<evidence type="ECO:0000256" key="4">
    <source>
        <dbReference type="PROSITE-ProRule" id="PRU00335"/>
    </source>
</evidence>
<dbReference type="Pfam" id="PF00440">
    <property type="entry name" value="TetR_N"/>
    <property type="match status" value="1"/>
</dbReference>
<feature type="domain" description="HTH tetR-type" evidence="6">
    <location>
        <begin position="19"/>
        <end position="79"/>
    </location>
</feature>
<evidence type="ECO:0000313" key="8">
    <source>
        <dbReference type="Proteomes" id="UP000186098"/>
    </source>
</evidence>
<dbReference type="Pfam" id="PF14246">
    <property type="entry name" value="TetR_C_7"/>
    <property type="match status" value="1"/>
</dbReference>
<feature type="DNA-binding region" description="H-T-H motif" evidence="4">
    <location>
        <begin position="42"/>
        <end position="61"/>
    </location>
</feature>
<evidence type="ECO:0000259" key="6">
    <source>
        <dbReference type="PROSITE" id="PS50977"/>
    </source>
</evidence>
<dbReference type="OrthoDB" id="9816431at2"/>
<organism evidence="7 8">
    <name type="scientific">Phaeovulum vinaykumarii</name>
    <dbReference type="NCBI Taxonomy" id="407234"/>
    <lineage>
        <taxon>Bacteria</taxon>
        <taxon>Pseudomonadati</taxon>
        <taxon>Pseudomonadota</taxon>
        <taxon>Alphaproteobacteria</taxon>
        <taxon>Rhodobacterales</taxon>
        <taxon>Paracoccaceae</taxon>
        <taxon>Phaeovulum</taxon>
    </lineage>
</organism>
<dbReference type="SUPFAM" id="SSF46689">
    <property type="entry name" value="Homeodomain-like"/>
    <property type="match status" value="1"/>
</dbReference>
<evidence type="ECO:0000256" key="5">
    <source>
        <dbReference type="SAM" id="MobiDB-lite"/>
    </source>
</evidence>
<dbReference type="EMBL" id="FTOM01000001">
    <property type="protein sequence ID" value="SIS59873.1"/>
    <property type="molecule type" value="Genomic_DNA"/>
</dbReference>
<dbReference type="FunFam" id="1.10.10.60:FF:000141">
    <property type="entry name" value="TetR family transcriptional regulator"/>
    <property type="match status" value="1"/>
</dbReference>
<keyword evidence="3" id="KW-0804">Transcription</keyword>
<dbReference type="GO" id="GO:0003700">
    <property type="term" value="F:DNA-binding transcription factor activity"/>
    <property type="evidence" value="ECO:0007669"/>
    <property type="project" value="TreeGrafter"/>
</dbReference>
<dbReference type="Gene3D" id="1.10.357.10">
    <property type="entry name" value="Tetracycline Repressor, domain 2"/>
    <property type="match status" value="1"/>
</dbReference>
<proteinExistence type="predicted"/>
<sequence>MPEDTSPSPRRRHAAGEDPAKREQILQGAMKEFLEKGFDAASMNEICRAAGVSKGTLYVYFADKADLFEALISDQREQMFQGIAAALESDLPLREKLVQFGRRLVEVLCSHRVIRAQRIVAATVDRMPEVGTRFYEGGALRSHAALLNLLRREAAAGRIDAPDLSLAAFQLMELVGAGLWRARLFGKRTLPPDPSEIGRAVESGVAMFLATYGTGRD</sequence>
<dbReference type="InterPro" id="IPR039536">
    <property type="entry name" value="TetR_C_Proteobacteria"/>
</dbReference>
<dbReference type="InterPro" id="IPR023772">
    <property type="entry name" value="DNA-bd_HTH_TetR-type_CS"/>
</dbReference>
<name>A0A1N7KE54_9RHOB</name>
<dbReference type="Proteomes" id="UP000186098">
    <property type="component" value="Unassembled WGS sequence"/>
</dbReference>
<reference evidence="8" key="1">
    <citation type="submission" date="2017-01" db="EMBL/GenBank/DDBJ databases">
        <authorList>
            <person name="Varghese N."/>
            <person name="Submissions S."/>
        </authorList>
    </citation>
    <scope>NUCLEOTIDE SEQUENCE [LARGE SCALE GENOMIC DNA]</scope>
    <source>
        <strain evidence="8">DSM 18714</strain>
    </source>
</reference>
<protein>
    <submittedName>
        <fullName evidence="7">Transcriptional regulator, TetR family</fullName>
    </submittedName>
</protein>
<dbReference type="InterPro" id="IPR001647">
    <property type="entry name" value="HTH_TetR"/>
</dbReference>
<dbReference type="PANTHER" id="PTHR30055">
    <property type="entry name" value="HTH-TYPE TRANSCRIPTIONAL REGULATOR RUTR"/>
    <property type="match status" value="1"/>
</dbReference>
<gene>
    <name evidence="7" type="ORF">SAMN05421795_101868</name>
</gene>
<accession>A0A1N7KE54</accession>
<feature type="region of interest" description="Disordered" evidence="5">
    <location>
        <begin position="1"/>
        <end position="20"/>
    </location>
</feature>
<evidence type="ECO:0000256" key="3">
    <source>
        <dbReference type="ARBA" id="ARBA00023163"/>
    </source>
</evidence>
<dbReference type="InterPro" id="IPR036271">
    <property type="entry name" value="Tet_transcr_reg_TetR-rel_C_sf"/>
</dbReference>
<keyword evidence="8" id="KW-1185">Reference proteome</keyword>
<dbReference type="GO" id="GO:0000976">
    <property type="term" value="F:transcription cis-regulatory region binding"/>
    <property type="evidence" value="ECO:0007669"/>
    <property type="project" value="TreeGrafter"/>
</dbReference>
<dbReference type="Gene3D" id="1.10.10.60">
    <property type="entry name" value="Homeodomain-like"/>
    <property type="match status" value="1"/>
</dbReference>
<dbReference type="PRINTS" id="PR00455">
    <property type="entry name" value="HTHTETR"/>
</dbReference>
<evidence type="ECO:0000256" key="2">
    <source>
        <dbReference type="ARBA" id="ARBA00023125"/>
    </source>
</evidence>
<dbReference type="PROSITE" id="PS50977">
    <property type="entry name" value="HTH_TETR_2"/>
    <property type="match status" value="1"/>
</dbReference>
<dbReference type="STRING" id="407234.SAMN05421795_101868"/>
<keyword evidence="1" id="KW-0805">Transcription regulation</keyword>
<evidence type="ECO:0000313" key="7">
    <source>
        <dbReference type="EMBL" id="SIS59873.1"/>
    </source>
</evidence>
<dbReference type="InterPro" id="IPR009057">
    <property type="entry name" value="Homeodomain-like_sf"/>
</dbReference>
<evidence type="ECO:0000256" key="1">
    <source>
        <dbReference type="ARBA" id="ARBA00023015"/>
    </source>
</evidence>